<sequence>MPALNPTPAANKPLKINGSRICRGDMDASHVEVLGHLHVSGSLTTARLRLRGECSIGLSCNTQELSSFGSLRVPELRGVSITANGYLSVTGEVAAEEFKAEGCVRIDRLSCMGTIRIKLGALCKIRHMTSAGDIIVSPSSRLLPIPLSPFRKLRCGIIEGADLTLYRTQADLVCGQNVTLGSGCSIREIRYRETLTIHPHSRIGKIIQMNT</sequence>
<reference evidence="1 2" key="1">
    <citation type="submission" date="2021-03" db="EMBL/GenBank/DDBJ databases">
        <title>Genomic Encyclopedia of Type Strains, Phase IV (KMG-IV): sequencing the most valuable type-strain genomes for metagenomic binning, comparative biology and taxonomic classification.</title>
        <authorList>
            <person name="Goeker M."/>
        </authorList>
    </citation>
    <scope>NUCLEOTIDE SEQUENCE [LARGE SCALE GENOMIC DNA]</scope>
    <source>
        <strain evidence="1 2">DSM 101953</strain>
    </source>
</reference>
<accession>A0ABS4NPU1</accession>
<dbReference type="Proteomes" id="UP000773462">
    <property type="component" value="Unassembled WGS sequence"/>
</dbReference>
<proteinExistence type="predicted"/>
<organism evidence="1 2">
    <name type="scientific">Paenibacillus silagei</name>
    <dbReference type="NCBI Taxonomy" id="1670801"/>
    <lineage>
        <taxon>Bacteria</taxon>
        <taxon>Bacillati</taxon>
        <taxon>Bacillota</taxon>
        <taxon>Bacilli</taxon>
        <taxon>Bacillales</taxon>
        <taxon>Paenibacillaceae</taxon>
        <taxon>Paenibacillus</taxon>
    </lineage>
</organism>
<evidence type="ECO:0000313" key="1">
    <source>
        <dbReference type="EMBL" id="MBP2112083.1"/>
    </source>
</evidence>
<protein>
    <submittedName>
        <fullName evidence="1">Cytoskeletal protein CcmA (Bactofilin family)</fullName>
    </submittedName>
</protein>
<dbReference type="EMBL" id="JAGGLV010000006">
    <property type="protein sequence ID" value="MBP2112083.1"/>
    <property type="molecule type" value="Genomic_DNA"/>
</dbReference>
<gene>
    <name evidence="1" type="ORF">J2Z70_002237</name>
</gene>
<evidence type="ECO:0000313" key="2">
    <source>
        <dbReference type="Proteomes" id="UP000773462"/>
    </source>
</evidence>
<name>A0ABS4NPU1_9BACL</name>
<comment type="caution">
    <text evidence="1">The sequence shown here is derived from an EMBL/GenBank/DDBJ whole genome shotgun (WGS) entry which is preliminary data.</text>
</comment>
<keyword evidence="2" id="KW-1185">Reference proteome</keyword>
<dbReference type="RefSeq" id="WP_209872631.1">
    <property type="nucleotide sequence ID" value="NZ_JAGGLV010000006.1"/>
</dbReference>